<accession>A0ABT2HJ28</accession>
<evidence type="ECO:0000313" key="2">
    <source>
        <dbReference type="EMBL" id="MCS6523133.1"/>
    </source>
</evidence>
<name>A0ABT2HJ28_9MICO</name>
<proteinExistence type="predicted"/>
<organism evidence="2 3">
    <name type="scientific">Curtobacterium citreum</name>
    <dbReference type="NCBI Taxonomy" id="2036"/>
    <lineage>
        <taxon>Bacteria</taxon>
        <taxon>Bacillati</taxon>
        <taxon>Actinomycetota</taxon>
        <taxon>Actinomycetes</taxon>
        <taxon>Micrococcales</taxon>
        <taxon>Microbacteriaceae</taxon>
        <taxon>Curtobacterium</taxon>
    </lineage>
</organism>
<gene>
    <name evidence="2" type="ORF">NYQ28_11205</name>
</gene>
<evidence type="ECO:0000256" key="1">
    <source>
        <dbReference type="SAM" id="SignalP"/>
    </source>
</evidence>
<comment type="caution">
    <text evidence="2">The sequence shown here is derived from an EMBL/GenBank/DDBJ whole genome shotgun (WGS) entry which is preliminary data.</text>
</comment>
<protein>
    <recommendedName>
        <fullName evidence="4">Bacterial Ig domain-containing protein</fullName>
    </recommendedName>
</protein>
<sequence length="250" mass="25374">MRKHIKTTGATLLTAAVAAGCLLTGAGPASALTLDGPYAASAQSPAPTVKDLVAVRDASTGDTTVTGIGRADSAVLIRWASGANFIAMTGSDGSFSDTRKAGLPIDATVSVRSTVSEAWQPVAIVEGEPTSPVVAEPNPGQTDPGFTAPVVAQPGQGAVDPGFTAPGAPQAPTVRDARAVYDARTDTTTVTGTTVADSSASIRWPGWIGSIVRTAQDGTFSDSRKGKFTTISVRAPFGGAWQTVPVTQHR</sequence>
<dbReference type="RefSeq" id="WP_141860130.1">
    <property type="nucleotide sequence ID" value="NZ_BMNV01000007.1"/>
</dbReference>
<evidence type="ECO:0000313" key="3">
    <source>
        <dbReference type="Proteomes" id="UP001652264"/>
    </source>
</evidence>
<dbReference type="PROSITE" id="PS51257">
    <property type="entry name" value="PROKAR_LIPOPROTEIN"/>
    <property type="match status" value="1"/>
</dbReference>
<dbReference type="EMBL" id="JANVAD010000005">
    <property type="protein sequence ID" value="MCS6523133.1"/>
    <property type="molecule type" value="Genomic_DNA"/>
</dbReference>
<reference evidence="2 3" key="1">
    <citation type="submission" date="2022-08" db="EMBL/GenBank/DDBJ databases">
        <title>Taxonomy of Curtobacterium flaccumfaciens.</title>
        <authorList>
            <person name="Osdaghi E."/>
            <person name="Taghavi S.M."/>
            <person name="Hamidizade M."/>
            <person name="Abachi H."/>
            <person name="Fazliarab A."/>
            <person name="Baeyen S."/>
            <person name="Portier P."/>
            <person name="Van Vaerenbergh J."/>
            <person name="Jacques M.-A."/>
        </authorList>
    </citation>
    <scope>NUCLEOTIDE SEQUENCE [LARGE SCALE GENOMIC DNA]</scope>
    <source>
        <strain evidence="2 3">LMG8786T</strain>
    </source>
</reference>
<dbReference type="Proteomes" id="UP001652264">
    <property type="component" value="Unassembled WGS sequence"/>
</dbReference>
<feature type="chain" id="PRO_5045092071" description="Bacterial Ig domain-containing protein" evidence="1">
    <location>
        <begin position="32"/>
        <end position="250"/>
    </location>
</feature>
<feature type="signal peptide" evidence="1">
    <location>
        <begin position="1"/>
        <end position="31"/>
    </location>
</feature>
<keyword evidence="3" id="KW-1185">Reference proteome</keyword>
<dbReference type="GeneID" id="95322900"/>
<keyword evidence="1" id="KW-0732">Signal</keyword>
<evidence type="ECO:0008006" key="4">
    <source>
        <dbReference type="Google" id="ProtNLM"/>
    </source>
</evidence>